<dbReference type="PANTHER" id="PTHR43861">
    <property type="entry name" value="TRANS-ACONITATE 2-METHYLTRANSFERASE-RELATED"/>
    <property type="match status" value="1"/>
</dbReference>
<evidence type="ECO:0000256" key="1">
    <source>
        <dbReference type="ARBA" id="ARBA00022679"/>
    </source>
</evidence>
<protein>
    <recommendedName>
        <fullName evidence="2">Methyltransferase domain-containing protein</fullName>
    </recommendedName>
</protein>
<dbReference type="GO" id="GO:0016740">
    <property type="term" value="F:transferase activity"/>
    <property type="evidence" value="ECO:0007669"/>
    <property type="project" value="UniProtKB-KW"/>
</dbReference>
<gene>
    <name evidence="3" type="ORF">MNBD_GAMMA14-93</name>
</gene>
<keyword evidence="1" id="KW-0808">Transferase</keyword>
<proteinExistence type="predicted"/>
<name>A0A3B0Y6D8_9ZZZZ</name>
<evidence type="ECO:0000259" key="2">
    <source>
        <dbReference type="Pfam" id="PF13649"/>
    </source>
</evidence>
<dbReference type="PANTHER" id="PTHR43861:SF3">
    <property type="entry name" value="PUTATIVE (AFU_ORTHOLOGUE AFUA_2G14390)-RELATED"/>
    <property type="match status" value="1"/>
</dbReference>
<sequence length="205" mass="22590">MSDLFNEKAKTWDTDDMIKQLSLAIGASILENIPLDDQMDVLDFGAGTGLISTQVAPLVKKIVAVDVSRAMLDKLASKPEFHGKIQVLCQNIIEQPLDECFDLIMSAMSMHHVQDTDKMLASFAAHLKPGARIALADLDKEDGSFHPQGTEGVFHSGFERNAFKASLEKHGFEDIHFVTAHTIYREEKAFPVFLALAVKHQGTAP</sequence>
<dbReference type="AlphaFoldDB" id="A0A3B0Y6D8"/>
<dbReference type="EMBL" id="UOFM01000172">
    <property type="protein sequence ID" value="VAW76345.1"/>
    <property type="molecule type" value="Genomic_DNA"/>
</dbReference>
<dbReference type="InterPro" id="IPR041698">
    <property type="entry name" value="Methyltransf_25"/>
</dbReference>
<dbReference type="Pfam" id="PF13649">
    <property type="entry name" value="Methyltransf_25"/>
    <property type="match status" value="1"/>
</dbReference>
<evidence type="ECO:0000313" key="3">
    <source>
        <dbReference type="EMBL" id="VAW76345.1"/>
    </source>
</evidence>
<dbReference type="SUPFAM" id="SSF53335">
    <property type="entry name" value="S-adenosyl-L-methionine-dependent methyltransferases"/>
    <property type="match status" value="1"/>
</dbReference>
<dbReference type="InterPro" id="IPR029063">
    <property type="entry name" value="SAM-dependent_MTases_sf"/>
</dbReference>
<accession>A0A3B0Y6D8</accession>
<dbReference type="Gene3D" id="3.40.50.150">
    <property type="entry name" value="Vaccinia Virus protein VP39"/>
    <property type="match status" value="1"/>
</dbReference>
<organism evidence="3">
    <name type="scientific">hydrothermal vent metagenome</name>
    <dbReference type="NCBI Taxonomy" id="652676"/>
    <lineage>
        <taxon>unclassified sequences</taxon>
        <taxon>metagenomes</taxon>
        <taxon>ecological metagenomes</taxon>
    </lineage>
</organism>
<feature type="domain" description="Methyltransferase" evidence="2">
    <location>
        <begin position="41"/>
        <end position="130"/>
    </location>
</feature>
<reference evidence="3" key="1">
    <citation type="submission" date="2018-06" db="EMBL/GenBank/DDBJ databases">
        <authorList>
            <person name="Zhirakovskaya E."/>
        </authorList>
    </citation>
    <scope>NUCLEOTIDE SEQUENCE</scope>
</reference>
<dbReference type="CDD" id="cd02440">
    <property type="entry name" value="AdoMet_MTases"/>
    <property type="match status" value="1"/>
</dbReference>